<dbReference type="InterPro" id="IPR010985">
    <property type="entry name" value="Ribbon_hlx_hlx"/>
</dbReference>
<name>A0A2U2AHN8_9GAMM</name>
<dbReference type="EMBL" id="QEWQ01000001">
    <property type="protein sequence ID" value="PWD82163.1"/>
    <property type="molecule type" value="Genomic_DNA"/>
</dbReference>
<dbReference type="GO" id="GO:0006355">
    <property type="term" value="P:regulation of DNA-templated transcription"/>
    <property type="evidence" value="ECO:0007669"/>
    <property type="project" value="InterPro"/>
</dbReference>
<evidence type="ECO:0000313" key="2">
    <source>
        <dbReference type="EMBL" id="PWD82163.1"/>
    </source>
</evidence>
<proteinExistence type="predicted"/>
<organism evidence="2 3">
    <name type="scientific">Ignatzschineria ureiclastica</name>
    <dbReference type="NCBI Taxonomy" id="472582"/>
    <lineage>
        <taxon>Bacteria</taxon>
        <taxon>Pseudomonadati</taxon>
        <taxon>Pseudomonadota</taxon>
        <taxon>Gammaproteobacteria</taxon>
        <taxon>Cardiobacteriales</taxon>
        <taxon>Ignatzschineriaceae</taxon>
        <taxon>Ignatzschineria</taxon>
    </lineage>
</organism>
<dbReference type="Proteomes" id="UP000245020">
    <property type="component" value="Unassembled WGS sequence"/>
</dbReference>
<feature type="compositionally biased region" description="Basic and acidic residues" evidence="1">
    <location>
        <begin position="64"/>
        <end position="74"/>
    </location>
</feature>
<evidence type="ECO:0000313" key="3">
    <source>
        <dbReference type="Proteomes" id="UP000245020"/>
    </source>
</evidence>
<dbReference type="OrthoDB" id="9812023at2"/>
<dbReference type="AlphaFoldDB" id="A0A2U2AHN8"/>
<protein>
    <submittedName>
        <fullName evidence="2">CopG family transcriptional regulator</fullName>
    </submittedName>
</protein>
<sequence length="74" mass="8604">MLAIQLPDDISTRLTSMAQKMGKSKEEYIQEAILQHLEKMEEYYAAHQMIDRINQGDEPTYSSDEVRKELGLEN</sequence>
<dbReference type="SUPFAM" id="SSF47598">
    <property type="entry name" value="Ribbon-helix-helix"/>
    <property type="match status" value="1"/>
</dbReference>
<accession>A0A2U2AHN8</accession>
<comment type="caution">
    <text evidence="2">The sequence shown here is derived from an EMBL/GenBank/DDBJ whole genome shotgun (WGS) entry which is preliminary data.</text>
</comment>
<evidence type="ECO:0000256" key="1">
    <source>
        <dbReference type="SAM" id="MobiDB-lite"/>
    </source>
</evidence>
<gene>
    <name evidence="2" type="ORF">DC083_02280</name>
</gene>
<reference evidence="3" key="1">
    <citation type="submission" date="2018-05" db="EMBL/GenBank/DDBJ databases">
        <title>Ignatzschineria dubaiensis sp. nov., isolated from necrotic foot tissues of dromedaries (Camelus dromedarius) and associated maggots in Dubai, United Arab Emirates.</title>
        <authorList>
            <person name="Tsang C.C."/>
            <person name="Tang J.Y.M."/>
            <person name="Fong J.Y.H."/>
            <person name="Kinne J."/>
            <person name="Lee H.H."/>
            <person name="Joseph M."/>
            <person name="Jose S."/>
            <person name="Schuster R.K."/>
            <person name="Tang Y."/>
            <person name="Sivakumar S."/>
            <person name="Chen J.H.K."/>
            <person name="Teng J.L.L."/>
            <person name="Lau S.K.P."/>
            <person name="Wernery U."/>
            <person name="Woo P.C.Y."/>
        </authorList>
    </citation>
    <scope>NUCLEOTIDE SEQUENCE [LARGE SCALE GENOMIC DNA]</scope>
    <source>
        <strain evidence="3">KCTC 22644</strain>
    </source>
</reference>
<keyword evidence="3" id="KW-1185">Reference proteome</keyword>
<feature type="region of interest" description="Disordered" evidence="1">
    <location>
        <begin position="54"/>
        <end position="74"/>
    </location>
</feature>